<feature type="region of interest" description="Disordered" evidence="6">
    <location>
        <begin position="768"/>
        <end position="809"/>
    </location>
</feature>
<dbReference type="AlphaFoldDB" id="A0A6J1BY34"/>
<dbReference type="Proteomes" id="UP000504603">
    <property type="component" value="Unplaced"/>
</dbReference>
<evidence type="ECO:0000256" key="3">
    <source>
        <dbReference type="ARBA" id="ARBA00023125"/>
    </source>
</evidence>
<evidence type="ECO:0000256" key="2">
    <source>
        <dbReference type="ARBA" id="ARBA00023015"/>
    </source>
</evidence>
<feature type="compositionally biased region" description="Acidic residues" evidence="6">
    <location>
        <begin position="43"/>
        <end position="68"/>
    </location>
</feature>
<proteinExistence type="predicted"/>
<gene>
    <name evidence="11" type="primary">LOC111006632</name>
</gene>
<dbReference type="CDD" id="cd00167">
    <property type="entry name" value="SANT"/>
    <property type="match status" value="1"/>
</dbReference>
<evidence type="ECO:0000259" key="7">
    <source>
        <dbReference type="PROSITE" id="PS50090"/>
    </source>
</evidence>
<dbReference type="FunFam" id="1.10.10.10:FF:000020">
    <property type="entry name" value="SWI/SNF complex subunit SMARCC2 isoform c"/>
    <property type="match status" value="1"/>
</dbReference>
<evidence type="ECO:0000256" key="6">
    <source>
        <dbReference type="SAM" id="MobiDB-lite"/>
    </source>
</evidence>
<dbReference type="KEGG" id="mcha:111006632"/>
<dbReference type="SMART" id="SM00717">
    <property type="entry name" value="SANT"/>
    <property type="match status" value="1"/>
</dbReference>
<evidence type="ECO:0000259" key="8">
    <source>
        <dbReference type="PROSITE" id="PS50934"/>
    </source>
</evidence>
<feature type="domain" description="SANT" evidence="9">
    <location>
        <begin position="416"/>
        <end position="467"/>
    </location>
</feature>
<dbReference type="SUPFAM" id="SSF46689">
    <property type="entry name" value="Homeodomain-like"/>
    <property type="match status" value="2"/>
</dbReference>
<dbReference type="Gene3D" id="1.10.10.60">
    <property type="entry name" value="Homeodomain-like"/>
    <property type="match status" value="1"/>
</dbReference>
<reference evidence="11" key="1">
    <citation type="submission" date="2025-08" db="UniProtKB">
        <authorList>
            <consortium name="RefSeq"/>
        </authorList>
    </citation>
    <scope>IDENTIFICATION</scope>
</reference>
<evidence type="ECO:0000259" key="9">
    <source>
        <dbReference type="PROSITE" id="PS51293"/>
    </source>
</evidence>
<accession>A0A6J1BY34</accession>
<dbReference type="Pfam" id="PF16495">
    <property type="entry name" value="SWIRM-assoc_1"/>
    <property type="match status" value="1"/>
</dbReference>
<dbReference type="InterPro" id="IPR001005">
    <property type="entry name" value="SANT/Myb"/>
</dbReference>
<keyword evidence="3" id="KW-0238">DNA-binding</keyword>
<dbReference type="PROSITE" id="PS51293">
    <property type="entry name" value="SANT"/>
    <property type="match status" value="1"/>
</dbReference>
<dbReference type="PROSITE" id="PS50934">
    <property type="entry name" value="SWIRM"/>
    <property type="match status" value="1"/>
</dbReference>
<dbReference type="Gene3D" id="1.10.10.10">
    <property type="entry name" value="Winged helix-like DNA-binding domain superfamily/Winged helix DNA-binding domain"/>
    <property type="match status" value="1"/>
</dbReference>
<keyword evidence="4" id="KW-0804">Transcription</keyword>
<evidence type="ECO:0000256" key="5">
    <source>
        <dbReference type="ARBA" id="ARBA00023242"/>
    </source>
</evidence>
<dbReference type="PANTHER" id="PTHR12802:SF61">
    <property type="entry name" value="SWI_SNF COMPLEX SUBUNIT SWI3C"/>
    <property type="match status" value="1"/>
</dbReference>
<feature type="domain" description="Myb-like" evidence="7">
    <location>
        <begin position="413"/>
        <end position="463"/>
    </location>
</feature>
<evidence type="ECO:0000256" key="4">
    <source>
        <dbReference type="ARBA" id="ARBA00023163"/>
    </source>
</evidence>
<keyword evidence="5" id="KW-0539">Nucleus</keyword>
<feature type="region of interest" description="Disordered" evidence="6">
    <location>
        <begin position="1"/>
        <end position="82"/>
    </location>
</feature>
<sequence length="809" mass="88912">MPASPSFPSGSRGKWRKKKREPQIGRRHNYGNNSNNGSNKHEDEDEDEDLAAAENEDMERDNIDDSEDPQNNSQPTPNSSLQETELLSDDGVRVSDFPQVVKRGVTRPHSSVWAIVAMERANQYGESKGLPGNPLILENVSYGQLQALSALPADSPALLDQERAEAGNAAYVITPPPIMEGRGVVKRFGSRVHVVPMHSDWFSPATVHRLERQVVPHFFSGKLPDRTPEKYMEIRNFVVAKYMENPEKRVTVSDCQGLVDGVSNEDLTRIVRFLDHWGIINYCAPTPSCEPWNSNSYLREDMNGEIHVPSAALKPIDSLIKFDKPKCRLKAADVYSALSCHDKNDGLSDLDNRIRERLAENHCSCCSQSVPIAYYQSQKEVDVLLCSDCFHEGKYVAGHSSIDFLRMDMSKDYGELDSENWTDQETLLLLEAIELYNENWNEITEHVGSKSKAQCIIHFLRLSVEDGLLENVDVPGVSLSSNSSHGEDNEKSHSNMNGNVAGSSSQDKEMYDRLPFANSGNPVMALVAFLASAIGPRVAASCAHASLAALSEDSVAASGSIFQTEGSGNANRPNVESTHGRDGGSYGELPNSVKQKDENKSEAEVTLLSAEKVKVAAKAGLAAAATKAKLFADHEEREIQRLSANIINHQLKRLELKLKQFAEVETFLMKECEQVERTRQRFVAERARMLGVQFGPAGGVTVPASLPGVIPSMVNNNNTNSRQSMITPQPSQPGVSGYGNNQQLHPHMSYMPRQSMFDLGQRLPLSAIQQQQSGTTSSNANMFNGPSNAQPPLSHPMMRPVTGSSSGLG</sequence>
<dbReference type="RefSeq" id="XP_022134355.1">
    <property type="nucleotide sequence ID" value="XM_022278663.1"/>
</dbReference>
<feature type="compositionally biased region" description="Polar residues" evidence="6">
    <location>
        <begin position="562"/>
        <end position="577"/>
    </location>
</feature>
<feature type="region of interest" description="Disordered" evidence="6">
    <location>
        <begin position="562"/>
        <end position="600"/>
    </location>
</feature>
<protein>
    <submittedName>
        <fullName evidence="11">SWI/SNF complex subunit SWI3C</fullName>
    </submittedName>
</protein>
<feature type="domain" description="SWIRM" evidence="8">
    <location>
        <begin position="193"/>
        <end position="291"/>
    </location>
</feature>
<evidence type="ECO:0000313" key="11">
    <source>
        <dbReference type="RefSeq" id="XP_022134355.1"/>
    </source>
</evidence>
<feature type="region of interest" description="Disordered" evidence="6">
    <location>
        <begin position="717"/>
        <end position="736"/>
    </location>
</feature>
<feature type="compositionally biased region" description="Polar residues" evidence="6">
    <location>
        <begin position="69"/>
        <end position="82"/>
    </location>
</feature>
<dbReference type="InterPro" id="IPR007526">
    <property type="entry name" value="SWIRM"/>
</dbReference>
<dbReference type="GeneID" id="111006632"/>
<dbReference type="GO" id="GO:0003677">
    <property type="term" value="F:DNA binding"/>
    <property type="evidence" value="ECO:0007669"/>
    <property type="project" value="UniProtKB-KW"/>
</dbReference>
<dbReference type="GO" id="GO:0005634">
    <property type="term" value="C:nucleus"/>
    <property type="evidence" value="ECO:0007669"/>
    <property type="project" value="UniProtKB-ARBA"/>
</dbReference>
<dbReference type="Pfam" id="PF00249">
    <property type="entry name" value="Myb_DNA-binding"/>
    <property type="match status" value="1"/>
</dbReference>
<keyword evidence="2" id="KW-0805">Transcription regulation</keyword>
<name>A0A6J1BY34_MOMCH</name>
<dbReference type="InterPro" id="IPR009057">
    <property type="entry name" value="Homeodomain-like_sf"/>
</dbReference>
<feature type="compositionally biased region" description="Polar residues" evidence="6">
    <location>
        <begin position="768"/>
        <end position="791"/>
    </location>
</feature>
<dbReference type="PROSITE" id="PS50090">
    <property type="entry name" value="MYB_LIKE"/>
    <property type="match status" value="1"/>
</dbReference>
<dbReference type="OrthoDB" id="118550at2759"/>
<organism evidence="10 11">
    <name type="scientific">Momordica charantia</name>
    <name type="common">Bitter gourd</name>
    <name type="synonym">Balsam pear</name>
    <dbReference type="NCBI Taxonomy" id="3673"/>
    <lineage>
        <taxon>Eukaryota</taxon>
        <taxon>Viridiplantae</taxon>
        <taxon>Streptophyta</taxon>
        <taxon>Embryophyta</taxon>
        <taxon>Tracheophyta</taxon>
        <taxon>Spermatophyta</taxon>
        <taxon>Magnoliopsida</taxon>
        <taxon>eudicotyledons</taxon>
        <taxon>Gunneridae</taxon>
        <taxon>Pentapetalae</taxon>
        <taxon>rosids</taxon>
        <taxon>fabids</taxon>
        <taxon>Cucurbitales</taxon>
        <taxon>Cucurbitaceae</taxon>
        <taxon>Momordiceae</taxon>
        <taxon>Momordica</taxon>
    </lineage>
</organism>
<feature type="compositionally biased region" description="Polar residues" evidence="6">
    <location>
        <begin position="494"/>
        <end position="505"/>
    </location>
</feature>
<keyword evidence="10" id="KW-1185">Reference proteome</keyword>
<dbReference type="PANTHER" id="PTHR12802">
    <property type="entry name" value="SWI/SNF COMPLEX-RELATED"/>
    <property type="match status" value="1"/>
</dbReference>
<dbReference type="Pfam" id="PF04433">
    <property type="entry name" value="SWIRM"/>
    <property type="match status" value="1"/>
</dbReference>
<keyword evidence="1" id="KW-0217">Developmental protein</keyword>
<dbReference type="InterPro" id="IPR036388">
    <property type="entry name" value="WH-like_DNA-bd_sf"/>
</dbReference>
<feature type="compositionally biased region" description="Basic residues" evidence="6">
    <location>
        <begin position="13"/>
        <end position="29"/>
    </location>
</feature>
<evidence type="ECO:0000256" key="1">
    <source>
        <dbReference type="ARBA" id="ARBA00022473"/>
    </source>
</evidence>
<dbReference type="FunFam" id="1.10.10.60:FF:000014">
    <property type="entry name" value="SWI/SNF complex subunit SMARCC2 isoform C"/>
    <property type="match status" value="1"/>
</dbReference>
<evidence type="ECO:0000313" key="10">
    <source>
        <dbReference type="Proteomes" id="UP000504603"/>
    </source>
</evidence>
<dbReference type="InterPro" id="IPR017884">
    <property type="entry name" value="SANT_dom"/>
</dbReference>
<feature type="region of interest" description="Disordered" evidence="6">
    <location>
        <begin position="479"/>
        <end position="507"/>
    </location>
</feature>
<dbReference type="InterPro" id="IPR032451">
    <property type="entry name" value="SMARCC_C"/>
</dbReference>